<dbReference type="Gene3D" id="4.10.410.10">
    <property type="entry name" value="Pancreatic trypsin inhibitor Kunitz domain"/>
    <property type="match status" value="1"/>
</dbReference>
<dbReference type="SUPFAM" id="SSF57362">
    <property type="entry name" value="BPTI-like"/>
    <property type="match status" value="1"/>
</dbReference>
<dbReference type="PANTHER" id="PTHR46339">
    <property type="entry name" value="PROTEIN CBG15282-RELATED"/>
    <property type="match status" value="1"/>
</dbReference>
<dbReference type="WBParaSite" id="GPUH_0000814401-mRNA-1">
    <property type="protein sequence ID" value="GPUH_0000814401-mRNA-1"/>
    <property type="gene ID" value="GPUH_0000814401"/>
</dbReference>
<dbReference type="GO" id="GO:0004867">
    <property type="term" value="F:serine-type endopeptidase inhibitor activity"/>
    <property type="evidence" value="ECO:0007669"/>
    <property type="project" value="InterPro"/>
</dbReference>
<sequence>LLFMFQISVFVNPCRQPIALPAQPCSTSRPCSAGTYCHYGLTPETTICCSLEGNPCDQPLVTGIGSGSQQRWYYNAQRGTCEMFLYKGLKGNANNFLSQQSCEHSCRPNPCAEGKHLTLHQIRRPYSTPDGRYLSCDVSLEVSSCPSGYWCNPGATRHTAVCCPGGTFFILTRSVAHIHLRD</sequence>
<dbReference type="PANTHER" id="PTHR46339:SF2">
    <property type="entry name" value="BPTI_KUNITZ INHIBITOR DOMAIN-CONTAINING PROTEIN"/>
    <property type="match status" value="1"/>
</dbReference>
<dbReference type="AlphaFoldDB" id="A0A183DHE4"/>
<organism evidence="2">
    <name type="scientific">Gongylonema pulchrum</name>
    <dbReference type="NCBI Taxonomy" id="637853"/>
    <lineage>
        <taxon>Eukaryota</taxon>
        <taxon>Metazoa</taxon>
        <taxon>Ecdysozoa</taxon>
        <taxon>Nematoda</taxon>
        <taxon>Chromadorea</taxon>
        <taxon>Rhabditida</taxon>
        <taxon>Spirurina</taxon>
        <taxon>Spiruromorpha</taxon>
        <taxon>Spiruroidea</taxon>
        <taxon>Gongylonematidae</taxon>
        <taxon>Gongylonema</taxon>
    </lineage>
</organism>
<accession>A0A183DHE4</accession>
<dbReference type="CDD" id="cd22593">
    <property type="entry name" value="Kunitz_conkunitzin"/>
    <property type="match status" value="1"/>
</dbReference>
<dbReference type="InterPro" id="IPR002223">
    <property type="entry name" value="Kunitz_BPTI"/>
</dbReference>
<reference evidence="2" key="1">
    <citation type="submission" date="2016-06" db="UniProtKB">
        <authorList>
            <consortium name="WormBaseParasite"/>
        </authorList>
    </citation>
    <scope>IDENTIFICATION</scope>
</reference>
<proteinExistence type="predicted"/>
<protein>
    <submittedName>
        <fullName evidence="2">BPTI/Kunitz inhibitor domain-containing protein</fullName>
    </submittedName>
</protein>
<name>A0A183DHE4_9BILA</name>
<dbReference type="InterPro" id="IPR028150">
    <property type="entry name" value="Lustrin_cystein"/>
</dbReference>
<dbReference type="InterPro" id="IPR053014">
    <property type="entry name" value="Cuticle_assoc_divergent"/>
</dbReference>
<feature type="domain" description="BPTI/Kunitz inhibitor" evidence="1">
    <location>
        <begin position="56"/>
        <end position="106"/>
    </location>
</feature>
<evidence type="ECO:0000259" key="1">
    <source>
        <dbReference type="PROSITE" id="PS50279"/>
    </source>
</evidence>
<dbReference type="Pfam" id="PF00014">
    <property type="entry name" value="Kunitz_BPTI"/>
    <property type="match status" value="1"/>
</dbReference>
<dbReference type="InterPro" id="IPR036880">
    <property type="entry name" value="Kunitz_BPTI_sf"/>
</dbReference>
<evidence type="ECO:0000313" key="2">
    <source>
        <dbReference type="WBParaSite" id="GPUH_0000814401-mRNA-1"/>
    </source>
</evidence>
<dbReference type="Pfam" id="PF14625">
    <property type="entry name" value="Lustrin_cystein"/>
    <property type="match status" value="2"/>
</dbReference>
<dbReference type="SMART" id="SM00131">
    <property type="entry name" value="KU"/>
    <property type="match status" value="1"/>
</dbReference>
<dbReference type="PROSITE" id="PS50279">
    <property type="entry name" value="BPTI_KUNITZ_2"/>
    <property type="match status" value="1"/>
</dbReference>